<evidence type="ECO:0000313" key="1">
    <source>
        <dbReference type="EMBL" id="RZR74220.1"/>
    </source>
</evidence>
<organism evidence="1">
    <name type="scientific">Ensete ventricosum</name>
    <name type="common">Abyssinian banana</name>
    <name type="synonym">Musa ensete</name>
    <dbReference type="NCBI Taxonomy" id="4639"/>
    <lineage>
        <taxon>Eukaryota</taxon>
        <taxon>Viridiplantae</taxon>
        <taxon>Streptophyta</taxon>
        <taxon>Embryophyta</taxon>
        <taxon>Tracheophyta</taxon>
        <taxon>Spermatophyta</taxon>
        <taxon>Magnoliopsida</taxon>
        <taxon>Liliopsida</taxon>
        <taxon>Zingiberales</taxon>
        <taxon>Musaceae</taxon>
        <taxon>Ensete</taxon>
    </lineage>
</organism>
<name>A0A444DHF8_ENSVE</name>
<dbReference type="AlphaFoldDB" id="A0A444DHF8"/>
<proteinExistence type="predicted"/>
<protein>
    <submittedName>
        <fullName evidence="1">Uncharacterized protein</fullName>
    </submittedName>
</protein>
<accession>A0A444DHF8</accession>
<dbReference type="EMBL" id="KV876156">
    <property type="protein sequence ID" value="RZR74220.1"/>
    <property type="molecule type" value="Genomic_DNA"/>
</dbReference>
<reference evidence="1" key="1">
    <citation type="journal article" date="2018" name="Data Brief">
        <title>Genome sequence data from 17 accessions of Ensete ventricosum, a staple food crop for millions in Ethiopia.</title>
        <authorList>
            <person name="Yemataw Z."/>
            <person name="Muzemil S."/>
            <person name="Ambachew D."/>
            <person name="Tripathi L."/>
            <person name="Tesfaye K."/>
            <person name="Chala A."/>
            <person name="Farbos A."/>
            <person name="O'Neill P."/>
            <person name="Moore K."/>
            <person name="Grant M."/>
            <person name="Studholme D.J."/>
        </authorList>
    </citation>
    <scope>NUCLEOTIDE SEQUENCE [LARGE SCALE GENOMIC DNA]</scope>
    <source>
        <tissue evidence="1">Leaf</tissue>
    </source>
</reference>
<gene>
    <name evidence="1" type="ORF">BHM03_00033900</name>
</gene>
<sequence>MAYELSEEGRPATARPLAGVAGYGQAPCRGGHPLPSRLQEQPTAAKAPCKGAAGCCRSLRQQPLASTADCGQPTDVEDIPILQV</sequence>
<dbReference type="Proteomes" id="UP000290560">
    <property type="component" value="Unassembled WGS sequence"/>
</dbReference>